<dbReference type="InterPro" id="IPR001127">
    <property type="entry name" value="PTS_EIIA_1_perm"/>
</dbReference>
<keyword evidence="4" id="KW-0808">Transferase</keyword>
<evidence type="ECO:0000313" key="8">
    <source>
        <dbReference type="EMBL" id="MBD7912521.1"/>
    </source>
</evidence>
<dbReference type="NCBIfam" id="TIGR00830">
    <property type="entry name" value="PTBA"/>
    <property type="match status" value="1"/>
</dbReference>
<proteinExistence type="predicted"/>
<dbReference type="InterPro" id="IPR011055">
    <property type="entry name" value="Dup_hybrid_motif"/>
</dbReference>
<comment type="subcellular location">
    <subcellularLocation>
        <location evidence="1">Cytoplasm</location>
    </subcellularLocation>
</comment>
<gene>
    <name evidence="8" type="ORF">H9661_14255</name>
</gene>
<dbReference type="Gene3D" id="2.70.70.10">
    <property type="entry name" value="Glucose Permease (Domain IIA)"/>
    <property type="match status" value="1"/>
</dbReference>
<keyword evidence="5" id="KW-0598">Phosphotransferase system</keyword>
<reference evidence="8 9" key="1">
    <citation type="submission" date="2020-08" db="EMBL/GenBank/DDBJ databases">
        <title>A Genomic Blueprint of the Chicken Gut Microbiome.</title>
        <authorList>
            <person name="Gilroy R."/>
            <person name="Ravi A."/>
            <person name="Getino M."/>
            <person name="Pursley I."/>
            <person name="Horton D.L."/>
            <person name="Alikhan N.-F."/>
            <person name="Baker D."/>
            <person name="Gharbi K."/>
            <person name="Hall N."/>
            <person name="Watson M."/>
            <person name="Adriaenssens E.M."/>
            <person name="Foster-Nyarko E."/>
            <person name="Jarju S."/>
            <person name="Secka A."/>
            <person name="Antonio M."/>
            <person name="Oren A."/>
            <person name="Chaudhuri R."/>
            <person name="La Ragione R.M."/>
            <person name="Hildebrand F."/>
            <person name="Pallen M.J."/>
        </authorList>
    </citation>
    <scope>NUCLEOTIDE SEQUENCE [LARGE SCALE GENOMIC DNA]</scope>
    <source>
        <strain evidence="8 9">Sa3CVN1</strain>
    </source>
</reference>
<keyword evidence="3 8" id="KW-0762">Sugar transport</keyword>
<dbReference type="InterPro" id="IPR050890">
    <property type="entry name" value="PTS_EIIA_component"/>
</dbReference>
<dbReference type="PROSITE" id="PS51093">
    <property type="entry name" value="PTS_EIIA_TYPE_1"/>
    <property type="match status" value="1"/>
</dbReference>
<evidence type="ECO:0000256" key="1">
    <source>
        <dbReference type="ARBA" id="ARBA00004496"/>
    </source>
</evidence>
<evidence type="ECO:0000259" key="7">
    <source>
        <dbReference type="PROSITE" id="PS51093"/>
    </source>
</evidence>
<evidence type="ECO:0000256" key="4">
    <source>
        <dbReference type="ARBA" id="ARBA00022679"/>
    </source>
</evidence>
<comment type="caution">
    <text evidence="8">The sequence shown here is derived from an EMBL/GenBank/DDBJ whole genome shotgun (WGS) entry which is preliminary data.</text>
</comment>
<name>A0ABR8PWF4_9CLOT</name>
<keyword evidence="6" id="KW-0418">Kinase</keyword>
<organism evidence="8 9">
    <name type="scientific">Clostridium cibarium</name>
    <dbReference type="NCBI Taxonomy" id="2762247"/>
    <lineage>
        <taxon>Bacteria</taxon>
        <taxon>Bacillati</taxon>
        <taxon>Bacillota</taxon>
        <taxon>Clostridia</taxon>
        <taxon>Eubacteriales</taxon>
        <taxon>Clostridiaceae</taxon>
        <taxon>Clostridium</taxon>
    </lineage>
</organism>
<evidence type="ECO:0000256" key="3">
    <source>
        <dbReference type="ARBA" id="ARBA00022597"/>
    </source>
</evidence>
<dbReference type="PANTHER" id="PTHR45008">
    <property type="entry name" value="PTS SYSTEM GLUCOSE-SPECIFIC EIIA COMPONENT"/>
    <property type="match status" value="1"/>
</dbReference>
<protein>
    <submittedName>
        <fullName evidence="8">PTS glucose transporter subunit IIA</fullName>
    </submittedName>
</protein>
<dbReference type="RefSeq" id="WP_143318119.1">
    <property type="nucleotide sequence ID" value="NZ_JACSRA010000025.1"/>
</dbReference>
<evidence type="ECO:0000256" key="2">
    <source>
        <dbReference type="ARBA" id="ARBA00022448"/>
    </source>
</evidence>
<evidence type="ECO:0000313" key="9">
    <source>
        <dbReference type="Proteomes" id="UP000627781"/>
    </source>
</evidence>
<feature type="domain" description="PTS EIIA type-1" evidence="7">
    <location>
        <begin position="34"/>
        <end position="138"/>
    </location>
</feature>
<keyword evidence="2" id="KW-0813">Transport</keyword>
<accession>A0ABR8PWF4</accession>
<dbReference type="SUPFAM" id="SSF51261">
    <property type="entry name" value="Duplicated hybrid motif"/>
    <property type="match status" value="1"/>
</dbReference>
<dbReference type="Pfam" id="PF00358">
    <property type="entry name" value="PTS_EIIA_1"/>
    <property type="match status" value="1"/>
</dbReference>
<dbReference type="Proteomes" id="UP000627781">
    <property type="component" value="Unassembled WGS sequence"/>
</dbReference>
<sequence length="165" mass="17550">MFGFFKKKNNEVKKGPELVAAVSGKVIPLSEVPDPVFAQKMAGDGVAIDPTGDLVVAPADGELSLVFNTKHAFALTLDNGIELLVHIGVDTVSLNGEGFEQLAEQGTKVKAGTPIIKIDREFIKSKGFSLMTPVLITNPDIVTSIEPIENIDSVAGETTIVKYTL</sequence>
<evidence type="ECO:0000256" key="6">
    <source>
        <dbReference type="ARBA" id="ARBA00022777"/>
    </source>
</evidence>
<dbReference type="EMBL" id="JACSRA010000025">
    <property type="protein sequence ID" value="MBD7912521.1"/>
    <property type="molecule type" value="Genomic_DNA"/>
</dbReference>
<keyword evidence="9" id="KW-1185">Reference proteome</keyword>
<dbReference type="PANTHER" id="PTHR45008:SF1">
    <property type="entry name" value="PTS SYSTEM GLUCOSE-SPECIFIC EIIA COMPONENT"/>
    <property type="match status" value="1"/>
</dbReference>
<evidence type="ECO:0000256" key="5">
    <source>
        <dbReference type="ARBA" id="ARBA00022683"/>
    </source>
</evidence>
<dbReference type="PROSITE" id="PS00371">
    <property type="entry name" value="PTS_EIIA_TYPE_1_HIS"/>
    <property type="match status" value="1"/>
</dbReference>